<evidence type="ECO:0000313" key="2">
    <source>
        <dbReference type="Proteomes" id="UP000688137"/>
    </source>
</evidence>
<sequence length="127" mass="15196">MKIFIFNSCLVINIKQFNCVYNQFITGHKNIQNYPQQNQLSLNGHTFQFEMKSVAGVWTYNLAYFGDKYQYNQVLILNNSNTSKTINHIHQQRKDEQYSHKHYILIQGQSLAFDAINQEHFYFQYEN</sequence>
<comment type="caution">
    <text evidence="1">The sequence shown here is derived from an EMBL/GenBank/DDBJ whole genome shotgun (WGS) entry which is preliminary data.</text>
</comment>
<evidence type="ECO:0000313" key="1">
    <source>
        <dbReference type="EMBL" id="CAD8101401.1"/>
    </source>
</evidence>
<dbReference type="Proteomes" id="UP000688137">
    <property type="component" value="Unassembled WGS sequence"/>
</dbReference>
<organism evidence="1 2">
    <name type="scientific">Paramecium primaurelia</name>
    <dbReference type="NCBI Taxonomy" id="5886"/>
    <lineage>
        <taxon>Eukaryota</taxon>
        <taxon>Sar</taxon>
        <taxon>Alveolata</taxon>
        <taxon>Ciliophora</taxon>
        <taxon>Intramacronucleata</taxon>
        <taxon>Oligohymenophorea</taxon>
        <taxon>Peniculida</taxon>
        <taxon>Parameciidae</taxon>
        <taxon>Paramecium</taxon>
    </lineage>
</organism>
<name>A0A8S1PEY8_PARPR</name>
<accession>A0A8S1PEY8</accession>
<dbReference type="AlphaFoldDB" id="A0A8S1PEY8"/>
<gene>
    <name evidence="1" type="ORF">PPRIM_AZ9-3.1.T1150093</name>
</gene>
<keyword evidence="2" id="KW-1185">Reference proteome</keyword>
<reference evidence="1" key="1">
    <citation type="submission" date="2021-01" db="EMBL/GenBank/DDBJ databases">
        <authorList>
            <consortium name="Genoscope - CEA"/>
            <person name="William W."/>
        </authorList>
    </citation>
    <scope>NUCLEOTIDE SEQUENCE</scope>
</reference>
<proteinExistence type="predicted"/>
<protein>
    <submittedName>
        <fullName evidence="1">Uncharacterized protein</fullName>
    </submittedName>
</protein>
<dbReference type="EMBL" id="CAJJDM010000118">
    <property type="protein sequence ID" value="CAD8101401.1"/>
    <property type="molecule type" value="Genomic_DNA"/>
</dbReference>